<evidence type="ECO:0000313" key="2">
    <source>
        <dbReference type="EMBL" id="KAJ5338181.1"/>
    </source>
</evidence>
<accession>A0A9W9UGX8</accession>
<reference evidence="2" key="2">
    <citation type="journal article" date="2023" name="IMA Fungus">
        <title>Comparative genomic study of the Penicillium genus elucidates a diverse pangenome and 15 lateral gene transfer events.</title>
        <authorList>
            <person name="Petersen C."/>
            <person name="Sorensen T."/>
            <person name="Nielsen M.R."/>
            <person name="Sondergaard T.E."/>
            <person name="Sorensen J.L."/>
            <person name="Fitzpatrick D.A."/>
            <person name="Frisvad J.C."/>
            <person name="Nielsen K.L."/>
        </authorList>
    </citation>
    <scope>NUCLEOTIDE SEQUENCE</scope>
    <source>
        <strain evidence="2">IBT 35673</strain>
    </source>
</reference>
<sequence length="275" mass="30757">MNKTKQNEKIKTLSVQRSDAMYAKAPKPAHYPPSFLVQTDILPPPSSLKTTLSQLVKASPISSLTSMARKSTKKISRESRSEEIQGTEGRPKRQRNRRGLGEVNLTPPESSASSQASIYILTHWIPAIQAFQLTMNVQSNLDFASVVARQTQAQLSIETTTASEMAASQTTSIEEKIEKIREKAHECGTPEVLELIIREIRALRREYDQVYARLALMESWIHFENTQTKNETEESLAQDQGQSDHQDAGREDDSLVDPSLCLDQVNKAEDVGFGQ</sequence>
<feature type="compositionally biased region" description="Polar residues" evidence="1">
    <location>
        <begin position="228"/>
        <end position="241"/>
    </location>
</feature>
<feature type="compositionally biased region" description="Basic and acidic residues" evidence="1">
    <location>
        <begin position="242"/>
        <end position="253"/>
    </location>
</feature>
<protein>
    <submittedName>
        <fullName evidence="2">Uncharacterized protein</fullName>
    </submittedName>
</protein>
<feature type="region of interest" description="Disordered" evidence="1">
    <location>
        <begin position="228"/>
        <end position="261"/>
    </location>
</feature>
<dbReference type="Proteomes" id="UP001147695">
    <property type="component" value="Unassembled WGS sequence"/>
</dbReference>
<dbReference type="EMBL" id="JAPZBQ010000003">
    <property type="protein sequence ID" value="KAJ5338181.1"/>
    <property type="molecule type" value="Genomic_DNA"/>
</dbReference>
<organism evidence="2 3">
    <name type="scientific">Penicillium brevicompactum</name>
    <dbReference type="NCBI Taxonomy" id="5074"/>
    <lineage>
        <taxon>Eukaryota</taxon>
        <taxon>Fungi</taxon>
        <taxon>Dikarya</taxon>
        <taxon>Ascomycota</taxon>
        <taxon>Pezizomycotina</taxon>
        <taxon>Eurotiomycetes</taxon>
        <taxon>Eurotiomycetidae</taxon>
        <taxon>Eurotiales</taxon>
        <taxon>Aspergillaceae</taxon>
        <taxon>Penicillium</taxon>
    </lineage>
</organism>
<comment type="caution">
    <text evidence="2">The sequence shown here is derived from an EMBL/GenBank/DDBJ whole genome shotgun (WGS) entry which is preliminary data.</text>
</comment>
<dbReference type="AlphaFoldDB" id="A0A9W9UGX8"/>
<proteinExistence type="predicted"/>
<reference evidence="2" key="1">
    <citation type="submission" date="2022-12" db="EMBL/GenBank/DDBJ databases">
        <authorList>
            <person name="Petersen C."/>
        </authorList>
    </citation>
    <scope>NUCLEOTIDE SEQUENCE</scope>
    <source>
        <strain evidence="2">IBT 35673</strain>
    </source>
</reference>
<gene>
    <name evidence="2" type="ORF">N7452_004909</name>
</gene>
<evidence type="ECO:0000256" key="1">
    <source>
        <dbReference type="SAM" id="MobiDB-lite"/>
    </source>
</evidence>
<feature type="region of interest" description="Disordered" evidence="1">
    <location>
        <begin position="66"/>
        <end position="110"/>
    </location>
</feature>
<evidence type="ECO:0000313" key="3">
    <source>
        <dbReference type="Proteomes" id="UP001147695"/>
    </source>
</evidence>
<name>A0A9W9UGX8_PENBR</name>